<accession>A0ABT9N6V1</accession>
<evidence type="ECO:0000256" key="1">
    <source>
        <dbReference type="SAM" id="MobiDB-lite"/>
    </source>
</evidence>
<gene>
    <name evidence="2" type="ORF">J2S43_007936</name>
</gene>
<dbReference type="EMBL" id="JAUSRA010000001">
    <property type="protein sequence ID" value="MDP9799424.1"/>
    <property type="molecule type" value="Genomic_DNA"/>
</dbReference>
<dbReference type="Proteomes" id="UP001240984">
    <property type="component" value="Unassembled WGS sequence"/>
</dbReference>
<protein>
    <submittedName>
        <fullName evidence="2">Uncharacterized protein</fullName>
    </submittedName>
</protein>
<reference evidence="2 3" key="1">
    <citation type="submission" date="2023-07" db="EMBL/GenBank/DDBJ databases">
        <title>Sequencing the genomes of 1000 actinobacteria strains.</title>
        <authorList>
            <person name="Klenk H.-P."/>
        </authorList>
    </citation>
    <scope>NUCLEOTIDE SEQUENCE [LARGE SCALE GENOMIC DNA]</scope>
    <source>
        <strain evidence="2 3">DSM 44710</strain>
    </source>
</reference>
<proteinExistence type="predicted"/>
<comment type="caution">
    <text evidence="2">The sequence shown here is derived from an EMBL/GenBank/DDBJ whole genome shotgun (WGS) entry which is preliminary data.</text>
</comment>
<feature type="region of interest" description="Disordered" evidence="1">
    <location>
        <begin position="1"/>
        <end position="71"/>
    </location>
</feature>
<organism evidence="2 3">
    <name type="scientific">Catenuloplanes nepalensis</name>
    <dbReference type="NCBI Taxonomy" id="587533"/>
    <lineage>
        <taxon>Bacteria</taxon>
        <taxon>Bacillati</taxon>
        <taxon>Actinomycetota</taxon>
        <taxon>Actinomycetes</taxon>
        <taxon>Micromonosporales</taxon>
        <taxon>Micromonosporaceae</taxon>
        <taxon>Catenuloplanes</taxon>
    </lineage>
</organism>
<name>A0ABT9N6V1_9ACTN</name>
<evidence type="ECO:0000313" key="3">
    <source>
        <dbReference type="Proteomes" id="UP001240984"/>
    </source>
</evidence>
<keyword evidence="3" id="KW-1185">Reference proteome</keyword>
<evidence type="ECO:0000313" key="2">
    <source>
        <dbReference type="EMBL" id="MDP9799424.1"/>
    </source>
</evidence>
<sequence>MDGPAVLYPSEGHTGKTEGCGGARTFRTDGRHGPAMTNVRPAATVGELPARPAREDAAGRAPPDDPLLAGD</sequence>